<dbReference type="AlphaFoldDB" id="A0A4V2LZV2"/>
<dbReference type="SUPFAM" id="SSF52540">
    <property type="entry name" value="P-loop containing nucleoside triphosphate hydrolases"/>
    <property type="match status" value="1"/>
</dbReference>
<evidence type="ECO:0000259" key="1">
    <source>
        <dbReference type="Pfam" id="PF07693"/>
    </source>
</evidence>
<dbReference type="OrthoDB" id="88903at2"/>
<name>A0A4V2LZV2_9ENTR</name>
<dbReference type="EMBL" id="SJOP01000007">
    <property type="protein sequence ID" value="TCC09576.1"/>
    <property type="molecule type" value="Genomic_DNA"/>
</dbReference>
<dbReference type="Proteomes" id="UP000291793">
    <property type="component" value="Unassembled WGS sequence"/>
</dbReference>
<reference evidence="2 3" key="1">
    <citation type="submission" date="2019-02" db="EMBL/GenBank/DDBJ databases">
        <title>The draft genome of Kosakonia quasisacchari strain WCHKQ120001.</title>
        <authorList>
            <person name="Wang C."/>
            <person name="Feng Y."/>
            <person name="Zong Z."/>
        </authorList>
    </citation>
    <scope>NUCLEOTIDE SEQUENCE [LARGE SCALE GENOMIC DNA]</scope>
    <source>
        <strain evidence="2 3">WCHKQ120001</strain>
    </source>
</reference>
<dbReference type="Pfam" id="PF07693">
    <property type="entry name" value="KAP_NTPase"/>
    <property type="match status" value="1"/>
</dbReference>
<evidence type="ECO:0000313" key="2">
    <source>
        <dbReference type="EMBL" id="TCC09576.1"/>
    </source>
</evidence>
<dbReference type="InterPro" id="IPR027417">
    <property type="entry name" value="P-loop_NTPase"/>
</dbReference>
<dbReference type="InterPro" id="IPR052754">
    <property type="entry name" value="NTPase_KAP_P-loop"/>
</dbReference>
<feature type="domain" description="KAP NTPase" evidence="1">
    <location>
        <begin position="35"/>
        <end position="338"/>
    </location>
</feature>
<dbReference type="InterPro" id="IPR011646">
    <property type="entry name" value="KAP_P-loop"/>
</dbReference>
<comment type="caution">
    <text evidence="2">The sequence shown here is derived from an EMBL/GenBank/DDBJ whole genome shotgun (WGS) entry which is preliminary data.</text>
</comment>
<accession>A0A4V2LZV2</accession>
<organism evidence="2 3">
    <name type="scientific">Kosakonia quasisacchari</name>
    <dbReference type="NCBI Taxonomy" id="2529380"/>
    <lineage>
        <taxon>Bacteria</taxon>
        <taxon>Pseudomonadati</taxon>
        <taxon>Pseudomonadota</taxon>
        <taxon>Gammaproteobacteria</taxon>
        <taxon>Enterobacterales</taxon>
        <taxon>Enterobacteriaceae</taxon>
        <taxon>Kosakonia</taxon>
    </lineage>
</organism>
<dbReference type="PANTHER" id="PTHR22674">
    <property type="entry name" value="NTPASE, KAP FAMILY P-LOOP DOMAIN-CONTAINING 1"/>
    <property type="match status" value="1"/>
</dbReference>
<dbReference type="PANTHER" id="PTHR22674:SF6">
    <property type="entry name" value="NTPASE KAP FAMILY P-LOOP DOMAIN-CONTAINING PROTEIN 1"/>
    <property type="match status" value="1"/>
</dbReference>
<keyword evidence="3" id="KW-1185">Reference proteome</keyword>
<dbReference type="Gene3D" id="3.40.50.300">
    <property type="entry name" value="P-loop containing nucleotide triphosphate hydrolases"/>
    <property type="match status" value="1"/>
</dbReference>
<gene>
    <name evidence="2" type="ORF">E0L21_09980</name>
</gene>
<sequence length="748" mass="84104">MNGTGIKMKTDGRYGLVGPDAPVKNEDEDRYGLTAVAKGLAQAIQAMDDEGSAVIGIEGVWGSGKTSLINLLLNELKQTRDQKTHVLHISPWLNGDSVSPVASLLIPVALILDQEQTRTLPEEEQKIKSAKKTLNETKDRVLRYVRSTARLAQPLADMASIIPLLGGVDKVTEALTKLGSDSEKSAADLRAEIESSLEELELTFIIILDDLDRLEPAQAVEILRMVRSVADFPRFRYVMCYDRDVLAKAIEHGLGVTDGRLYLQKIVQLSFSLPRPEAFDLHREFLAGALELYKKIQGRDLDEEAISVLNKAVDAYGNEFSTPREVRLALNALQFRYPAMRDYVYFPDLCFLQLLRVVNPGLHDWVEHYLTERSIVEAGDGTINNEDQNAMAGDLVNKLALFKYASGRNVWTLGRWVPGVQGSSEKEASLFMEINESRREEMAALRRLGSAGYWRYYFSFSAPQNVLPESAIEEVLSMAGNDEEQLAQYLLGKIHSKGVSTQTWFEHIVTRLTPGVIAKAKPEQLYGLLNFFFQRADVIEEKFKQRDALYRMQESGTGVLALQLTKQLHNQDHVRLCTFIEERIKNGEAFYWIVQFYSSLFKPRENDSADLSPFSVHELAALRTTLAERMERESVKSQLLAAPQLLSYLYAWRDIASEEVVKAWVSKVSHTDAGFLQLLLAMRTVTISSAKGIYFSLDLDRAAEFFDEQTEPEARIEKIAETQDLSLSEPLLEVQKAVVLSDPFAAAF</sequence>
<proteinExistence type="predicted"/>
<evidence type="ECO:0000313" key="3">
    <source>
        <dbReference type="Proteomes" id="UP000291793"/>
    </source>
</evidence>
<protein>
    <recommendedName>
        <fullName evidence="1">KAP NTPase domain-containing protein</fullName>
    </recommendedName>
</protein>